<evidence type="ECO:0000313" key="2">
    <source>
        <dbReference type="EnsemblMetazoa" id="XP_028516698.1"/>
    </source>
</evidence>
<evidence type="ECO:0000259" key="1">
    <source>
        <dbReference type="Pfam" id="PF24764"/>
    </source>
</evidence>
<name>A0A913YNT2_EXADI</name>
<dbReference type="Pfam" id="PF24764">
    <property type="entry name" value="rva_4"/>
    <property type="match status" value="1"/>
</dbReference>
<feature type="domain" description="Integrase core" evidence="1">
    <location>
        <begin position="143"/>
        <end position="324"/>
    </location>
</feature>
<accession>A0A913YNT2</accession>
<keyword evidence="3" id="KW-1185">Reference proteome</keyword>
<dbReference type="OrthoDB" id="5948209at2759"/>
<dbReference type="Proteomes" id="UP000887567">
    <property type="component" value="Unplaced"/>
</dbReference>
<organism evidence="2 3">
    <name type="scientific">Exaiptasia diaphana</name>
    <name type="common">Tropical sea anemone</name>
    <name type="synonym">Aiptasia pulchella</name>
    <dbReference type="NCBI Taxonomy" id="2652724"/>
    <lineage>
        <taxon>Eukaryota</taxon>
        <taxon>Metazoa</taxon>
        <taxon>Cnidaria</taxon>
        <taxon>Anthozoa</taxon>
        <taxon>Hexacorallia</taxon>
        <taxon>Actiniaria</taxon>
        <taxon>Aiptasiidae</taxon>
        <taxon>Exaiptasia</taxon>
    </lineage>
</organism>
<dbReference type="InterPro" id="IPR058913">
    <property type="entry name" value="Integrase_dom_put"/>
</dbReference>
<dbReference type="RefSeq" id="XP_028516698.1">
    <property type="nucleotide sequence ID" value="XM_028660897.1"/>
</dbReference>
<dbReference type="PANTHER" id="PTHR46177:SF1">
    <property type="entry name" value="INTEGRASE CATALYTIC DOMAIN-CONTAINING PROTEIN"/>
    <property type="match status" value="1"/>
</dbReference>
<dbReference type="EnsemblMetazoa" id="XM_028660897.1">
    <property type="protein sequence ID" value="XP_028516698.1"/>
    <property type="gene ID" value="LOC114575624"/>
</dbReference>
<protein>
    <recommendedName>
        <fullName evidence="1">Integrase core domain-containing protein</fullName>
    </recommendedName>
</protein>
<dbReference type="KEGG" id="epa:114575624"/>
<evidence type="ECO:0000313" key="3">
    <source>
        <dbReference type="Proteomes" id="UP000887567"/>
    </source>
</evidence>
<dbReference type="PANTHER" id="PTHR46177">
    <property type="entry name" value="INTEGRASE CATALYTIC DOMAIN-CONTAINING PROTEIN"/>
    <property type="match status" value="1"/>
</dbReference>
<dbReference type="AlphaFoldDB" id="A0A913YNT2"/>
<sequence length="413" mass="47772">MAAASSNPEWQTDEELREDLEKMVRRNWRRVEILDFVKSSYPMYTWSLRTLCRRLCHFNIRYTDYSVDVQEVVGAVKKEMEGPGRLLGYRAMQLKIREVHNLNVPRDVVYAAMGEVNPAGLEARGGVGQPKRPKRTNAFVTGGPNCCMSLDGHDKLCGYQNWMFPLAIYGGLDTYSGRVNFLKVWTTNSSPKIIGRFYLEYLEECRVLPQTLRIDRGTETDIMAAIHCFLREPQGDLEDVTESVLYGPSTQNKIERWWKELLERMERYFKVQLNALLENGDYDPTDEKDRNLLAYVYLPVVQKELDLFRECIWNNHRTRKQKGKELPAGVPEHIYQFPEKYGGEECGIPVTEEQLLEVADQSDVFEGSDDYLTPEIRHECELHLPNIDDIEPADAKDAYLFLKSSVDKALFSN</sequence>
<dbReference type="GeneID" id="114575624"/>
<proteinExistence type="predicted"/>
<reference evidence="2" key="1">
    <citation type="submission" date="2022-11" db="UniProtKB">
        <authorList>
            <consortium name="EnsemblMetazoa"/>
        </authorList>
    </citation>
    <scope>IDENTIFICATION</scope>
</reference>